<keyword evidence="2" id="KW-1185">Reference proteome</keyword>
<dbReference type="Proteomes" id="UP000240934">
    <property type="component" value="Segment"/>
</dbReference>
<evidence type="ECO:0000313" key="2">
    <source>
        <dbReference type="Proteomes" id="UP000240934"/>
    </source>
</evidence>
<name>A0A2H4YEH7_9CAUD</name>
<evidence type="ECO:0000313" key="1">
    <source>
        <dbReference type="EMBL" id="AUE22569.1"/>
    </source>
</evidence>
<dbReference type="InterPro" id="IPR027417">
    <property type="entry name" value="P-loop_NTPase"/>
</dbReference>
<dbReference type="Gene3D" id="3.40.50.300">
    <property type="entry name" value="P-loop containing nucleotide triphosphate hydrolases"/>
    <property type="match status" value="1"/>
</dbReference>
<dbReference type="SUPFAM" id="SSF52540">
    <property type="entry name" value="P-loop containing nucleoside triphosphate hydrolases"/>
    <property type="match status" value="1"/>
</dbReference>
<sequence>MRVIMLLGIPGAGKTTYMYSLVDKFNPDARNKIDCPSPKGATVSYTKFNDKICAIGAYDRNKKCRSSNHTYHCFETTPAVQFYSALQYSLEQLESMGYEYVILDGHKPVIEYKRLKYDFVLVEFPIDEALARQRYENRCGKDYDVMGTKYQEKIKEVLSLDKERWTKEELEQYIEQTGYIKAKTLDI</sequence>
<accession>A0A2H4YEH7</accession>
<dbReference type="EMBL" id="MG250483">
    <property type="protein sequence ID" value="AUE22569.1"/>
    <property type="molecule type" value="Genomic_DNA"/>
</dbReference>
<proteinExistence type="predicted"/>
<gene>
    <name evidence="1" type="ORF">Ah1_00028</name>
</gene>
<protein>
    <submittedName>
        <fullName evidence="1">Uncharacterized protein</fullName>
    </submittedName>
</protein>
<organism evidence="1 2">
    <name type="scientific">Aeromonas phage Ah1</name>
    <dbReference type="NCBI Taxonomy" id="2053701"/>
    <lineage>
        <taxon>Viruses</taxon>
        <taxon>Duplodnaviria</taxon>
        <taxon>Heunggongvirae</taxon>
        <taxon>Uroviricota</taxon>
        <taxon>Caudoviricetes</taxon>
        <taxon>Pantevenvirales</taxon>
        <taxon>Straboviridae</taxon>
        <taxon>Cinqassovirus</taxon>
        <taxon>Cinqassovirus ah1</taxon>
    </lineage>
</organism>
<reference evidence="1 2" key="1">
    <citation type="submission" date="2017-10" db="EMBL/GenBank/DDBJ databases">
        <title>Antibacterial composition for extension of chilled fish shelf life and decreasing of risk of food-borne infections, bacteriophage strains for its preparation.</title>
        <authorList>
            <person name="Zulkarneev E.R."/>
            <person name="Aleshkin A.V."/>
            <person name="Rubalsky O.V."/>
            <person name="Kiseleva I.A."/>
            <person name="Rubalskii E.O."/>
            <person name="Lebedev S.N."/>
        </authorList>
    </citation>
    <scope>NUCLEOTIDE SEQUENCE [LARGE SCALE GENOMIC DNA]</scope>
</reference>